<gene>
    <name evidence="1" type="ORF">GXM18_11040</name>
</gene>
<dbReference type="GeneID" id="75052527"/>
<keyword evidence="2" id="KW-1185">Reference proteome</keyword>
<dbReference type="RefSeq" id="WP_018593148.1">
    <property type="nucleotide sequence ID" value="NZ_CP048626.1"/>
</dbReference>
<evidence type="ECO:0000313" key="1">
    <source>
        <dbReference type="EMBL" id="QIB55365.1"/>
    </source>
</evidence>
<evidence type="ECO:0008006" key="3">
    <source>
        <dbReference type="Google" id="ProtNLM"/>
    </source>
</evidence>
<dbReference type="Proteomes" id="UP000464715">
    <property type="component" value="Chromosome"/>
</dbReference>
<dbReference type="EMBL" id="CP048626">
    <property type="protein sequence ID" value="QIB55365.1"/>
    <property type="molecule type" value="Genomic_DNA"/>
</dbReference>
<reference evidence="1 2" key="1">
    <citation type="submission" date="2020-02" db="EMBL/GenBank/DDBJ databases">
        <title>Complete genome sequence of Blautia producta JCM 1471(T).</title>
        <authorList>
            <person name="Tourlousse D.M."/>
            <person name="Sakamoto M."/>
            <person name="Miura T."/>
            <person name="Narita K."/>
            <person name="Ohashi A."/>
            <person name="Uchino Y."/>
            <person name="Yamazoe A."/>
            <person name="Kameyama K."/>
            <person name="Terauchi J."/>
            <person name="Ohkuma M."/>
            <person name="Kawasaki H."/>
            <person name="Sekiguchi Y."/>
        </authorList>
    </citation>
    <scope>NUCLEOTIDE SEQUENCE [LARGE SCALE GENOMIC DNA]</scope>
    <source>
        <strain evidence="1 2">JCM 1471</strain>
    </source>
</reference>
<accession>A0ABX6J7C6</accession>
<organism evidence="1 2">
    <name type="scientific">Blautia producta ATCC 27340 = DSM 2950</name>
    <dbReference type="NCBI Taxonomy" id="1121114"/>
    <lineage>
        <taxon>Bacteria</taxon>
        <taxon>Bacillati</taxon>
        <taxon>Bacillota</taxon>
        <taxon>Clostridia</taxon>
        <taxon>Lachnospirales</taxon>
        <taxon>Lachnospiraceae</taxon>
        <taxon>Blautia</taxon>
    </lineage>
</organism>
<proteinExistence type="predicted"/>
<evidence type="ECO:0000313" key="2">
    <source>
        <dbReference type="Proteomes" id="UP000464715"/>
    </source>
</evidence>
<protein>
    <recommendedName>
        <fullName evidence="3">Aspartyl-phosphate phosphatase Spo0E family protein</fullName>
    </recommendedName>
</protein>
<name>A0ABX6J7C6_9FIRM</name>
<sequence>MYKKEIEEKAHMCILHEKGFVDTCHDIVKLQKEIREGVKNECNKQKR</sequence>